<accession>A0A383CFS0</accession>
<gene>
    <name evidence="2" type="ORF">METZ01_LOCUS484090</name>
</gene>
<feature type="coiled-coil region" evidence="1">
    <location>
        <begin position="43"/>
        <end position="70"/>
    </location>
</feature>
<dbReference type="AlphaFoldDB" id="A0A383CFS0"/>
<sequence>LKEKDNSYTSLVIPDTDIPTTGLAHRSIKVPVYFHFDEEIGYVLMADDMEKEFQEQMKELEEDISETNYARNEHLATKHG</sequence>
<keyword evidence="1" id="KW-0175">Coiled coil</keyword>
<dbReference type="EMBL" id="UINC01208612">
    <property type="protein sequence ID" value="SVE31236.1"/>
    <property type="molecule type" value="Genomic_DNA"/>
</dbReference>
<name>A0A383CFS0_9ZZZZ</name>
<evidence type="ECO:0000256" key="1">
    <source>
        <dbReference type="SAM" id="Coils"/>
    </source>
</evidence>
<protein>
    <submittedName>
        <fullName evidence="2">Uncharacterized protein</fullName>
    </submittedName>
</protein>
<evidence type="ECO:0000313" key="2">
    <source>
        <dbReference type="EMBL" id="SVE31236.1"/>
    </source>
</evidence>
<reference evidence="2" key="1">
    <citation type="submission" date="2018-05" db="EMBL/GenBank/DDBJ databases">
        <authorList>
            <person name="Lanie J.A."/>
            <person name="Ng W.-L."/>
            <person name="Kazmierczak K.M."/>
            <person name="Andrzejewski T.M."/>
            <person name="Davidsen T.M."/>
            <person name="Wayne K.J."/>
            <person name="Tettelin H."/>
            <person name="Glass J.I."/>
            <person name="Rusch D."/>
            <person name="Podicherti R."/>
            <person name="Tsui H.-C.T."/>
            <person name="Winkler M.E."/>
        </authorList>
    </citation>
    <scope>NUCLEOTIDE SEQUENCE</scope>
</reference>
<feature type="non-terminal residue" evidence="2">
    <location>
        <position position="1"/>
    </location>
</feature>
<proteinExistence type="predicted"/>
<organism evidence="2">
    <name type="scientific">marine metagenome</name>
    <dbReference type="NCBI Taxonomy" id="408172"/>
    <lineage>
        <taxon>unclassified sequences</taxon>
        <taxon>metagenomes</taxon>
        <taxon>ecological metagenomes</taxon>
    </lineage>
</organism>